<keyword evidence="2" id="KW-0479">Metal-binding</keyword>
<dbReference type="GO" id="GO:0008270">
    <property type="term" value="F:zinc ion binding"/>
    <property type="evidence" value="ECO:0007669"/>
    <property type="project" value="InterPro"/>
</dbReference>
<evidence type="ECO:0000313" key="6">
    <source>
        <dbReference type="EMBL" id="KRL63374.1"/>
    </source>
</evidence>
<name>A0A0R1S4B6_9LACO</name>
<sequence>MFAFTIHLYQTDSNLRTAANNSIAFLKTKLQQTILPNTQSSASNDTASKGDYRWSKNSASVYIDLDNQTLYNASVEAINSWNNTGSFTFTLTQNKKNANIIIKTMDDDTTNAAGLTSTSYNPITKKLLKATVKLNSYYLLNGWFGYDHSRIVNTAEHELGHAIGLKHNKGVSVMYPEGSYYTIQPADVSNVEKLYNEDNQKQNSNQNQSNAA</sequence>
<keyword evidence="7" id="KW-1185">Reference proteome</keyword>
<comment type="caution">
    <text evidence="6">The sequence shown here is derived from an EMBL/GenBank/DDBJ whole genome shotgun (WGS) entry which is preliminary data.</text>
</comment>
<dbReference type="AlphaFoldDB" id="A0A0R1S4B6"/>
<dbReference type="InterPro" id="IPR001818">
    <property type="entry name" value="Pept_M10_metallopeptidase"/>
</dbReference>
<keyword evidence="4" id="KW-0862">Zinc</keyword>
<evidence type="ECO:0000256" key="4">
    <source>
        <dbReference type="ARBA" id="ARBA00022833"/>
    </source>
</evidence>
<dbReference type="InterPro" id="IPR024079">
    <property type="entry name" value="MetalloPept_cat_dom_sf"/>
</dbReference>
<keyword evidence="1" id="KW-0645">Protease</keyword>
<proteinExistence type="predicted"/>
<dbReference type="PATRIC" id="fig|1122152.4.peg.968"/>
<evidence type="ECO:0000256" key="3">
    <source>
        <dbReference type="ARBA" id="ARBA00022801"/>
    </source>
</evidence>
<dbReference type="GO" id="GO:0031012">
    <property type="term" value="C:extracellular matrix"/>
    <property type="evidence" value="ECO:0007669"/>
    <property type="project" value="InterPro"/>
</dbReference>
<dbReference type="GO" id="GO:0006508">
    <property type="term" value="P:proteolysis"/>
    <property type="evidence" value="ECO:0007669"/>
    <property type="project" value="UniProtKB-KW"/>
</dbReference>
<dbReference type="EMBL" id="AZFB01000004">
    <property type="protein sequence ID" value="KRL63374.1"/>
    <property type="molecule type" value="Genomic_DNA"/>
</dbReference>
<dbReference type="eggNOG" id="COG5549">
    <property type="taxonomic scope" value="Bacteria"/>
</dbReference>
<dbReference type="CDD" id="cd04268">
    <property type="entry name" value="ZnMc_MMP_like"/>
    <property type="match status" value="1"/>
</dbReference>
<organism evidence="6 7">
    <name type="scientific">Lactobacillus psittaci DSM 15354</name>
    <dbReference type="NCBI Taxonomy" id="1122152"/>
    <lineage>
        <taxon>Bacteria</taxon>
        <taxon>Bacillati</taxon>
        <taxon>Bacillota</taxon>
        <taxon>Bacilli</taxon>
        <taxon>Lactobacillales</taxon>
        <taxon>Lactobacillaceae</taxon>
        <taxon>Lactobacillus</taxon>
    </lineage>
</organism>
<evidence type="ECO:0000313" key="7">
    <source>
        <dbReference type="Proteomes" id="UP000051931"/>
    </source>
</evidence>
<dbReference type="STRING" id="1122152.GCA_000425905_01023"/>
<keyword evidence="3" id="KW-0378">Hydrolase</keyword>
<dbReference type="Gene3D" id="3.40.390.10">
    <property type="entry name" value="Collagenase (Catalytic Domain)"/>
    <property type="match status" value="1"/>
</dbReference>
<reference evidence="6 7" key="1">
    <citation type="journal article" date="2015" name="Genome Announc.">
        <title>Expanding the biotechnology potential of lactobacilli through comparative genomics of 213 strains and associated genera.</title>
        <authorList>
            <person name="Sun Z."/>
            <person name="Harris H.M."/>
            <person name="McCann A."/>
            <person name="Guo C."/>
            <person name="Argimon S."/>
            <person name="Zhang W."/>
            <person name="Yang X."/>
            <person name="Jeffery I.B."/>
            <person name="Cooney J.C."/>
            <person name="Kagawa T.F."/>
            <person name="Liu W."/>
            <person name="Song Y."/>
            <person name="Salvetti E."/>
            <person name="Wrobel A."/>
            <person name="Rasinkangas P."/>
            <person name="Parkhill J."/>
            <person name="Rea M.C."/>
            <person name="O'Sullivan O."/>
            <person name="Ritari J."/>
            <person name="Douillard F.P."/>
            <person name="Paul Ross R."/>
            <person name="Yang R."/>
            <person name="Briner A.E."/>
            <person name="Felis G.E."/>
            <person name="de Vos W.M."/>
            <person name="Barrangou R."/>
            <person name="Klaenhammer T.R."/>
            <person name="Caufield P.W."/>
            <person name="Cui Y."/>
            <person name="Zhang H."/>
            <person name="O'Toole P.W."/>
        </authorList>
    </citation>
    <scope>NUCLEOTIDE SEQUENCE [LARGE SCALE GENOMIC DNA]</scope>
    <source>
        <strain evidence="6 7">DSM 15354</strain>
    </source>
</reference>
<accession>A0A0R1S4B6</accession>
<gene>
    <name evidence="6" type="ORF">FC23_GL000944</name>
</gene>
<dbReference type="Proteomes" id="UP000051931">
    <property type="component" value="Unassembled WGS sequence"/>
</dbReference>
<protein>
    <submittedName>
        <fullName evidence="6">Matrixin domain protein</fullName>
    </submittedName>
</protein>
<feature type="domain" description="Peptidase M10 metallopeptidase" evidence="5">
    <location>
        <begin position="64"/>
        <end position="195"/>
    </location>
</feature>
<evidence type="ECO:0000256" key="2">
    <source>
        <dbReference type="ARBA" id="ARBA00022723"/>
    </source>
</evidence>
<evidence type="ECO:0000259" key="5">
    <source>
        <dbReference type="Pfam" id="PF00413"/>
    </source>
</evidence>
<evidence type="ECO:0000256" key="1">
    <source>
        <dbReference type="ARBA" id="ARBA00022670"/>
    </source>
</evidence>
<dbReference type="Pfam" id="PF00413">
    <property type="entry name" value="Peptidase_M10"/>
    <property type="match status" value="1"/>
</dbReference>
<dbReference type="GO" id="GO:0004222">
    <property type="term" value="F:metalloendopeptidase activity"/>
    <property type="evidence" value="ECO:0007669"/>
    <property type="project" value="InterPro"/>
</dbReference>
<dbReference type="SUPFAM" id="SSF55486">
    <property type="entry name" value="Metalloproteases ('zincins'), catalytic domain"/>
    <property type="match status" value="1"/>
</dbReference>